<keyword evidence="7" id="KW-0106">Calcium</keyword>
<dbReference type="EMBL" id="WNKQ01000005">
    <property type="protein sequence ID" value="KAF5851456.1"/>
    <property type="molecule type" value="Genomic_DNA"/>
</dbReference>
<evidence type="ECO:0000256" key="5">
    <source>
        <dbReference type="ARBA" id="ARBA00022989"/>
    </source>
</evidence>
<evidence type="ECO:0000256" key="9">
    <source>
        <dbReference type="SAM" id="Phobius"/>
    </source>
</evidence>
<keyword evidence="5 9" id="KW-1133">Transmembrane helix</keyword>
<dbReference type="AlphaFoldDB" id="A0A8H5ZJN3"/>
<feature type="transmembrane region" description="Helical" evidence="9">
    <location>
        <begin position="160"/>
        <end position="180"/>
    </location>
</feature>
<proteinExistence type="inferred from homology"/>
<gene>
    <name evidence="10" type="ORF">GGP41_004273</name>
</gene>
<keyword evidence="7" id="KW-0479">Metal-binding</keyword>
<dbReference type="PANTHER" id="PTHR46187:SF1">
    <property type="entry name" value="ALKALINE PHYTOCERAMIDASE"/>
    <property type="match status" value="1"/>
</dbReference>
<evidence type="ECO:0000256" key="4">
    <source>
        <dbReference type="ARBA" id="ARBA00022801"/>
    </source>
</evidence>
<dbReference type="PANTHER" id="PTHR46187">
    <property type="entry name" value="ALKALINE CERAMIDASE 3"/>
    <property type="match status" value="1"/>
</dbReference>
<keyword evidence="6 9" id="KW-0472">Membrane</keyword>
<evidence type="ECO:0000313" key="10">
    <source>
        <dbReference type="EMBL" id="KAF5851456.1"/>
    </source>
</evidence>
<feature type="binding site" evidence="8">
    <location>
        <position position="239"/>
    </location>
    <ligand>
        <name>Zn(2+)</name>
        <dbReference type="ChEBI" id="CHEBI:29105"/>
        <note>catalytic</note>
    </ligand>
</feature>
<dbReference type="Proteomes" id="UP000624244">
    <property type="component" value="Unassembled WGS sequence"/>
</dbReference>
<sequence length="300" mass="33998">MQLRWDYPLEPAVGAWGPTTSNHNFCEELGMITHDDKDYIITPYIGEFVNTLTNISYVIYGIHGLRRVSPKPEGGLISTLAFPYWGLIGVGVLSAWFHATLKYHSQMGDDLSMFLAVGAVLHQLLCFDATRAQRQKYTLYILGSLIPISIYHVWADEIIMHEIAFAAMIFLVSRHTRALIKKQITNEAARKKLGSMATFGISTGLFGYFLWNIDFHACGYVTQFKHWIGLPWGFLFELHGWWHIFTAIAAYVGMALTEYLVTIEEGKAGHAQEGFVWPVRTVLRDIDAIERKGFEGKKGM</sequence>
<dbReference type="InterPro" id="IPR008901">
    <property type="entry name" value="ACER"/>
</dbReference>
<evidence type="ECO:0000256" key="7">
    <source>
        <dbReference type="PIRSR" id="PIRSR608901-1"/>
    </source>
</evidence>
<keyword evidence="4" id="KW-0378">Hydrolase</keyword>
<name>A0A8H5ZJN3_COCSA</name>
<feature type="transmembrane region" description="Helical" evidence="9">
    <location>
        <begin position="137"/>
        <end position="154"/>
    </location>
</feature>
<evidence type="ECO:0000256" key="8">
    <source>
        <dbReference type="PIRSR" id="PIRSR608901-2"/>
    </source>
</evidence>
<feature type="binding site" evidence="8">
    <location>
        <position position="98"/>
    </location>
    <ligand>
        <name>Zn(2+)</name>
        <dbReference type="ChEBI" id="CHEBI:29105"/>
        <note>catalytic</note>
    </ligand>
</feature>
<dbReference type="GO" id="GO:0046513">
    <property type="term" value="P:ceramide biosynthetic process"/>
    <property type="evidence" value="ECO:0007669"/>
    <property type="project" value="TreeGrafter"/>
</dbReference>
<reference evidence="10" key="1">
    <citation type="submission" date="2019-11" db="EMBL/GenBank/DDBJ databases">
        <title>Bipolaris sorokiniana Genome sequencing.</title>
        <authorList>
            <person name="Wang H."/>
        </authorList>
    </citation>
    <scope>NUCLEOTIDE SEQUENCE</scope>
</reference>
<feature type="transmembrane region" description="Helical" evidence="9">
    <location>
        <begin position="192"/>
        <end position="211"/>
    </location>
</feature>
<accession>A0A8H5ZJN3</accession>
<comment type="caution">
    <text evidence="10">The sequence shown here is derived from an EMBL/GenBank/DDBJ whole genome shotgun (WGS) entry which is preliminary data.</text>
</comment>
<organism evidence="10 11">
    <name type="scientific">Cochliobolus sativus</name>
    <name type="common">Common root rot and spot blotch fungus</name>
    <name type="synonym">Bipolaris sorokiniana</name>
    <dbReference type="NCBI Taxonomy" id="45130"/>
    <lineage>
        <taxon>Eukaryota</taxon>
        <taxon>Fungi</taxon>
        <taxon>Dikarya</taxon>
        <taxon>Ascomycota</taxon>
        <taxon>Pezizomycotina</taxon>
        <taxon>Dothideomycetes</taxon>
        <taxon>Pleosporomycetidae</taxon>
        <taxon>Pleosporales</taxon>
        <taxon>Pleosporineae</taxon>
        <taxon>Pleosporaceae</taxon>
        <taxon>Bipolaris</taxon>
    </lineage>
</organism>
<comment type="cofactor">
    <cofactor evidence="8">
        <name>Zn(2+)</name>
        <dbReference type="ChEBI" id="CHEBI:29105"/>
    </cofactor>
</comment>
<dbReference type="GO" id="GO:0016811">
    <property type="term" value="F:hydrolase activity, acting on carbon-nitrogen (but not peptide) bonds, in linear amides"/>
    <property type="evidence" value="ECO:0007669"/>
    <property type="project" value="InterPro"/>
</dbReference>
<feature type="binding site" evidence="8">
    <location>
        <position position="243"/>
    </location>
    <ligand>
        <name>Zn(2+)</name>
        <dbReference type="ChEBI" id="CHEBI:29105"/>
        <note>catalytic</note>
    </ligand>
</feature>
<keyword evidence="8" id="KW-0862">Zinc</keyword>
<evidence type="ECO:0000256" key="3">
    <source>
        <dbReference type="ARBA" id="ARBA00022692"/>
    </source>
</evidence>
<comment type="similarity">
    <text evidence="2">Belongs to the alkaline ceramidase family.</text>
</comment>
<evidence type="ECO:0000256" key="2">
    <source>
        <dbReference type="ARBA" id="ARBA00009780"/>
    </source>
</evidence>
<dbReference type="GO" id="GO:0046514">
    <property type="term" value="P:ceramide catabolic process"/>
    <property type="evidence" value="ECO:0007669"/>
    <property type="project" value="TreeGrafter"/>
</dbReference>
<evidence type="ECO:0000256" key="6">
    <source>
        <dbReference type="ARBA" id="ARBA00023136"/>
    </source>
</evidence>
<keyword evidence="3 9" id="KW-0812">Transmembrane</keyword>
<protein>
    <submittedName>
        <fullName evidence="10">Uncharacterized protein</fullName>
    </submittedName>
</protein>
<dbReference type="GO" id="GO:0046872">
    <property type="term" value="F:metal ion binding"/>
    <property type="evidence" value="ECO:0007669"/>
    <property type="project" value="UniProtKB-KW"/>
</dbReference>
<feature type="transmembrane region" description="Helical" evidence="9">
    <location>
        <begin position="76"/>
        <end position="99"/>
    </location>
</feature>
<evidence type="ECO:0000256" key="1">
    <source>
        <dbReference type="ARBA" id="ARBA00004141"/>
    </source>
</evidence>
<comment type="subcellular location">
    <subcellularLocation>
        <location evidence="1">Membrane</location>
        <topology evidence="1">Multi-pass membrane protein</topology>
    </subcellularLocation>
</comment>
<dbReference type="Pfam" id="PF05875">
    <property type="entry name" value="Ceramidase"/>
    <property type="match status" value="1"/>
</dbReference>
<evidence type="ECO:0000313" key="11">
    <source>
        <dbReference type="Proteomes" id="UP000624244"/>
    </source>
</evidence>
<dbReference type="GO" id="GO:0005789">
    <property type="term" value="C:endoplasmic reticulum membrane"/>
    <property type="evidence" value="ECO:0007669"/>
    <property type="project" value="TreeGrafter"/>
</dbReference>
<feature type="transmembrane region" description="Helical" evidence="9">
    <location>
        <begin position="111"/>
        <end position="130"/>
    </location>
</feature>
<feature type="binding site" evidence="7">
    <location>
        <position position="27"/>
    </location>
    <ligand>
        <name>Ca(2+)</name>
        <dbReference type="ChEBI" id="CHEBI:29108"/>
    </ligand>
</feature>
<feature type="transmembrane region" description="Helical" evidence="9">
    <location>
        <begin position="240"/>
        <end position="261"/>
    </location>
</feature>
<feature type="binding site" evidence="7">
    <location>
        <position position="47"/>
    </location>
    <ligand>
        <name>Ca(2+)</name>
        <dbReference type="ChEBI" id="CHEBI:29108"/>
    </ligand>
</feature>